<dbReference type="InterPro" id="IPR005667">
    <property type="entry name" value="Sulph_transpt2"/>
</dbReference>
<keyword evidence="7" id="KW-0764">Sulfate transport</keyword>
<proteinExistence type="inferred from homology"/>
<evidence type="ECO:0000256" key="2">
    <source>
        <dbReference type="ARBA" id="ARBA00011779"/>
    </source>
</evidence>
<gene>
    <name evidence="13" type="ORF">BBF96_01100</name>
</gene>
<evidence type="ECO:0000256" key="10">
    <source>
        <dbReference type="RuleBase" id="RU363032"/>
    </source>
</evidence>
<comment type="caution">
    <text evidence="11">Lacks conserved residue(s) required for the propagation of feature annotation.</text>
</comment>
<dbReference type="PANTHER" id="PTHR30406:SF8">
    <property type="entry name" value="SULFATE TRANSPORT SYSTEM PERMEASE PROTEIN CYST"/>
    <property type="match status" value="1"/>
</dbReference>
<accession>A0A3S9SUY6</accession>
<keyword evidence="3 10" id="KW-0813">Transport</keyword>
<evidence type="ECO:0000256" key="6">
    <source>
        <dbReference type="ARBA" id="ARBA00022989"/>
    </source>
</evidence>
<protein>
    <recommendedName>
        <fullName evidence="11">Molybdenum transport system permease</fullName>
    </recommendedName>
</protein>
<keyword evidence="5 10" id="KW-0812">Transmembrane</keyword>
<dbReference type="CDD" id="cd06261">
    <property type="entry name" value="TM_PBP2"/>
    <property type="match status" value="1"/>
</dbReference>
<dbReference type="GO" id="GO:0005886">
    <property type="term" value="C:plasma membrane"/>
    <property type="evidence" value="ECO:0007669"/>
    <property type="project" value="UniProtKB-SubCell"/>
</dbReference>
<evidence type="ECO:0000256" key="7">
    <source>
        <dbReference type="ARBA" id="ARBA00023032"/>
    </source>
</evidence>
<feature type="transmembrane region" description="Helical" evidence="10">
    <location>
        <begin position="6"/>
        <end position="34"/>
    </location>
</feature>
<keyword evidence="8 10" id="KW-0472">Membrane</keyword>
<name>A0A3S9SUY6_9FIRM</name>
<reference evidence="13 14" key="1">
    <citation type="submission" date="2016-07" db="EMBL/GenBank/DDBJ databases">
        <title>Genome and transcriptome analysis of iron-reducing fermentative bacteria Anoxybacter fermentans.</title>
        <authorList>
            <person name="Zeng X."/>
            <person name="Shao Z."/>
        </authorList>
    </citation>
    <scope>NUCLEOTIDE SEQUENCE [LARGE SCALE GENOMIC DNA]</scope>
    <source>
        <strain evidence="13 14">DY22613</strain>
    </source>
</reference>
<comment type="function">
    <text evidence="9">Part of the ABC transporter complex CysAWTP (TC 3.A.1.6.1) involved in sulfate/thiosulfate import. Probably responsible for the translocation of the substrate across the membrane.</text>
</comment>
<evidence type="ECO:0000256" key="9">
    <source>
        <dbReference type="ARBA" id="ARBA00025323"/>
    </source>
</evidence>
<evidence type="ECO:0000256" key="11">
    <source>
        <dbReference type="RuleBase" id="RU365097"/>
    </source>
</evidence>
<evidence type="ECO:0000256" key="8">
    <source>
        <dbReference type="ARBA" id="ARBA00023136"/>
    </source>
</evidence>
<comment type="subunit">
    <text evidence="2">The complex is composed of two ATP-binding proteins (CysA), two transmembrane proteins (CysT and CysW) and a solute-binding protein (CysP).</text>
</comment>
<dbReference type="GO" id="GO:0015098">
    <property type="term" value="F:molybdate ion transmembrane transporter activity"/>
    <property type="evidence" value="ECO:0007669"/>
    <property type="project" value="UniProtKB-UniRule"/>
</dbReference>
<feature type="domain" description="ABC transmembrane type-1" evidence="12">
    <location>
        <begin position="8"/>
        <end position="212"/>
    </location>
</feature>
<evidence type="ECO:0000256" key="4">
    <source>
        <dbReference type="ARBA" id="ARBA00022505"/>
    </source>
</evidence>
<dbReference type="PANTHER" id="PTHR30406">
    <property type="entry name" value="SULFATE TRANSPORT SYSTEM PERMEASE PROTEIN"/>
    <property type="match status" value="1"/>
</dbReference>
<evidence type="ECO:0000313" key="14">
    <source>
        <dbReference type="Proteomes" id="UP000267250"/>
    </source>
</evidence>
<dbReference type="Pfam" id="PF00528">
    <property type="entry name" value="BPD_transp_1"/>
    <property type="match status" value="1"/>
</dbReference>
<evidence type="ECO:0000256" key="1">
    <source>
        <dbReference type="ARBA" id="ARBA00004141"/>
    </source>
</evidence>
<comment type="similarity">
    <text evidence="11">Belongs to the binding-protein-dependent transport system permease family. CysTW subfamily.</text>
</comment>
<dbReference type="SUPFAM" id="SSF161098">
    <property type="entry name" value="MetI-like"/>
    <property type="match status" value="1"/>
</dbReference>
<dbReference type="EMBL" id="CP016379">
    <property type="protein sequence ID" value="AZR72111.1"/>
    <property type="molecule type" value="Genomic_DNA"/>
</dbReference>
<keyword evidence="11" id="KW-1003">Cell membrane</keyword>
<keyword evidence="14" id="KW-1185">Reference proteome</keyword>
<dbReference type="PROSITE" id="PS50928">
    <property type="entry name" value="ABC_TM1"/>
    <property type="match status" value="1"/>
</dbReference>
<dbReference type="InterPro" id="IPR011867">
    <property type="entry name" value="ModB_ABC"/>
</dbReference>
<dbReference type="AlphaFoldDB" id="A0A3S9SUY6"/>
<dbReference type="OrthoDB" id="9795403at2"/>
<evidence type="ECO:0000256" key="5">
    <source>
        <dbReference type="ARBA" id="ARBA00022692"/>
    </source>
</evidence>
<dbReference type="GO" id="GO:0015419">
    <property type="term" value="F:ABC-type sulfate transporter activity"/>
    <property type="evidence" value="ECO:0007669"/>
    <property type="project" value="InterPro"/>
</dbReference>
<feature type="transmembrane region" description="Helical" evidence="10">
    <location>
        <begin position="86"/>
        <end position="105"/>
    </location>
</feature>
<dbReference type="InterPro" id="IPR035906">
    <property type="entry name" value="MetI-like_sf"/>
</dbReference>
<keyword evidence="6 10" id="KW-1133">Transmembrane helix</keyword>
<comment type="function">
    <text evidence="11">Part of the binding-protein-dependent transport system for molybdenum; probably responsible for the translocation of the substrate across the membrane.</text>
</comment>
<comment type="subcellular location">
    <subcellularLocation>
        <location evidence="10">Cell membrane</location>
        <topology evidence="10">Multi-pass membrane protein</topology>
    </subcellularLocation>
    <subcellularLocation>
        <location evidence="1">Membrane</location>
        <topology evidence="1">Multi-pass membrane protein</topology>
    </subcellularLocation>
</comment>
<dbReference type="RefSeq" id="WP_127015437.1">
    <property type="nucleotide sequence ID" value="NZ_CP016379.1"/>
</dbReference>
<feature type="transmembrane region" description="Helical" evidence="10">
    <location>
        <begin position="46"/>
        <end position="66"/>
    </location>
</feature>
<keyword evidence="4 11" id="KW-0500">Molybdenum</keyword>
<evidence type="ECO:0000256" key="3">
    <source>
        <dbReference type="ARBA" id="ARBA00022448"/>
    </source>
</evidence>
<evidence type="ECO:0000313" key="13">
    <source>
        <dbReference type="EMBL" id="AZR72111.1"/>
    </source>
</evidence>
<dbReference type="KEGG" id="aft:BBF96_01100"/>
<dbReference type="Proteomes" id="UP000267250">
    <property type="component" value="Chromosome"/>
</dbReference>
<sequence>MNQIWFSIYLSFKIAFISTLLVIFIGFWVSWILVRKDFMGKKLIEVLVNLPLLVPPSVLGYYLLLIFGREGLIGYGLEKYLGIRLVFHWTGGIVAAVMVSLPLYINAVRPALATLEQEVEQAAKVDGATDFQVFYKIILPLISKSLIAGIALTFARSLGEFGATLMLIGNIPGKTQTMSLAIYQAVLSGEYGIANQLVFILTFFAILIMLFIGKIDTKFE</sequence>
<evidence type="ECO:0000259" key="12">
    <source>
        <dbReference type="PROSITE" id="PS50928"/>
    </source>
</evidence>
<dbReference type="NCBIfam" id="TIGR02141">
    <property type="entry name" value="modB_ABC"/>
    <property type="match status" value="1"/>
</dbReference>
<dbReference type="InterPro" id="IPR000515">
    <property type="entry name" value="MetI-like"/>
</dbReference>
<dbReference type="Gene3D" id="1.10.3720.10">
    <property type="entry name" value="MetI-like"/>
    <property type="match status" value="1"/>
</dbReference>
<feature type="transmembrane region" description="Helical" evidence="10">
    <location>
        <begin position="191"/>
        <end position="212"/>
    </location>
</feature>
<organism evidence="13 14">
    <name type="scientific">Anoxybacter fermentans</name>
    <dbReference type="NCBI Taxonomy" id="1323375"/>
    <lineage>
        <taxon>Bacteria</taxon>
        <taxon>Bacillati</taxon>
        <taxon>Bacillota</taxon>
        <taxon>Clostridia</taxon>
        <taxon>Halanaerobiales</taxon>
        <taxon>Anoxybacter</taxon>
    </lineage>
</organism>